<dbReference type="Proteomes" id="UP000186922">
    <property type="component" value="Unassembled WGS sequence"/>
</dbReference>
<dbReference type="AlphaFoldDB" id="A0A1D1VXG7"/>
<name>A0A1D1VXG7_RAMVA</name>
<reference evidence="1 2" key="1">
    <citation type="journal article" date="2016" name="Nat. Commun.">
        <title>Extremotolerant tardigrade genome and improved radiotolerance of human cultured cells by tardigrade-unique protein.</title>
        <authorList>
            <person name="Hashimoto T."/>
            <person name="Horikawa D.D."/>
            <person name="Saito Y."/>
            <person name="Kuwahara H."/>
            <person name="Kozuka-Hata H."/>
            <person name="Shin-I T."/>
            <person name="Minakuchi Y."/>
            <person name="Ohishi K."/>
            <person name="Motoyama A."/>
            <person name="Aizu T."/>
            <person name="Enomoto A."/>
            <person name="Kondo K."/>
            <person name="Tanaka S."/>
            <person name="Hara Y."/>
            <person name="Koshikawa S."/>
            <person name="Sagara H."/>
            <person name="Miura T."/>
            <person name="Yokobori S."/>
            <person name="Miyagawa K."/>
            <person name="Suzuki Y."/>
            <person name="Kubo T."/>
            <person name="Oyama M."/>
            <person name="Kohara Y."/>
            <person name="Fujiyama A."/>
            <person name="Arakawa K."/>
            <person name="Katayama T."/>
            <person name="Toyoda A."/>
            <person name="Kunieda T."/>
        </authorList>
    </citation>
    <scope>NUCLEOTIDE SEQUENCE [LARGE SCALE GENOMIC DNA]</scope>
    <source>
        <strain evidence="1 2">YOKOZUNA-1</strain>
    </source>
</reference>
<comment type="caution">
    <text evidence="1">The sequence shown here is derived from an EMBL/GenBank/DDBJ whole genome shotgun (WGS) entry which is preliminary data.</text>
</comment>
<protein>
    <submittedName>
        <fullName evidence="1">Uncharacterized protein</fullName>
    </submittedName>
</protein>
<evidence type="ECO:0000313" key="1">
    <source>
        <dbReference type="EMBL" id="GAV06127.1"/>
    </source>
</evidence>
<evidence type="ECO:0000313" key="2">
    <source>
        <dbReference type="Proteomes" id="UP000186922"/>
    </source>
</evidence>
<organism evidence="1 2">
    <name type="scientific">Ramazzottius varieornatus</name>
    <name type="common">Water bear</name>
    <name type="synonym">Tardigrade</name>
    <dbReference type="NCBI Taxonomy" id="947166"/>
    <lineage>
        <taxon>Eukaryota</taxon>
        <taxon>Metazoa</taxon>
        <taxon>Ecdysozoa</taxon>
        <taxon>Tardigrada</taxon>
        <taxon>Eutardigrada</taxon>
        <taxon>Parachela</taxon>
        <taxon>Hypsibioidea</taxon>
        <taxon>Ramazzottiidae</taxon>
        <taxon>Ramazzottius</taxon>
    </lineage>
</organism>
<sequence>MIRSNIHRLRFERILEFLVDHFTFVEAVKNGGRLYALPSLHSPVDSIKHREPFHEVFHTIDHWEFFKKLFEKDVF</sequence>
<keyword evidence="2" id="KW-1185">Reference proteome</keyword>
<dbReference type="EMBL" id="BDGG01000013">
    <property type="protein sequence ID" value="GAV06127.1"/>
    <property type="molecule type" value="Genomic_DNA"/>
</dbReference>
<accession>A0A1D1VXG7</accession>
<proteinExistence type="predicted"/>
<gene>
    <name evidence="1" type="primary">RvY_16158-1</name>
    <name evidence="1" type="synonym">RvY_16158.1</name>
    <name evidence="1" type="ORF">RvY_16158</name>
</gene>